<dbReference type="InterPro" id="IPR040521">
    <property type="entry name" value="KDZ"/>
</dbReference>
<comment type="caution">
    <text evidence="2">The sequence shown here is derived from an EMBL/GenBank/DDBJ whole genome shotgun (WGS) entry which is preliminary data.</text>
</comment>
<dbReference type="EMBL" id="JAWWNJ010000139">
    <property type="protein sequence ID" value="KAK6984261.1"/>
    <property type="molecule type" value="Genomic_DNA"/>
</dbReference>
<keyword evidence="3" id="KW-1185">Reference proteome</keyword>
<dbReference type="Pfam" id="PF18758">
    <property type="entry name" value="KDZ"/>
    <property type="match status" value="1"/>
</dbReference>
<gene>
    <name evidence="2" type="ORF">R3P38DRAFT_3375116</name>
</gene>
<feature type="compositionally biased region" description="Acidic residues" evidence="1">
    <location>
        <begin position="570"/>
        <end position="588"/>
    </location>
</feature>
<proteinExistence type="predicted"/>
<feature type="region of interest" description="Disordered" evidence="1">
    <location>
        <begin position="407"/>
        <end position="443"/>
    </location>
</feature>
<feature type="region of interest" description="Disordered" evidence="1">
    <location>
        <begin position="561"/>
        <end position="609"/>
    </location>
</feature>
<name>A0AAV9ZJ81_9AGAR</name>
<evidence type="ECO:0000256" key="1">
    <source>
        <dbReference type="SAM" id="MobiDB-lite"/>
    </source>
</evidence>
<accession>A0AAV9ZJ81</accession>
<organism evidence="2 3">
    <name type="scientific">Favolaschia claudopus</name>
    <dbReference type="NCBI Taxonomy" id="2862362"/>
    <lineage>
        <taxon>Eukaryota</taxon>
        <taxon>Fungi</taxon>
        <taxon>Dikarya</taxon>
        <taxon>Basidiomycota</taxon>
        <taxon>Agaricomycotina</taxon>
        <taxon>Agaricomycetes</taxon>
        <taxon>Agaricomycetidae</taxon>
        <taxon>Agaricales</taxon>
        <taxon>Marasmiineae</taxon>
        <taxon>Mycenaceae</taxon>
        <taxon>Favolaschia</taxon>
    </lineage>
</organism>
<evidence type="ECO:0000313" key="2">
    <source>
        <dbReference type="EMBL" id="KAK6984261.1"/>
    </source>
</evidence>
<dbReference type="Proteomes" id="UP001362999">
    <property type="component" value="Unassembled WGS sequence"/>
</dbReference>
<evidence type="ECO:0008006" key="4">
    <source>
        <dbReference type="Google" id="ProtNLM"/>
    </source>
</evidence>
<sequence>MYKRAGRGHAVDGIAGTRAGECALLCPACPQPGKNLPLDGSWRNAPPEQRFIYALFLAMDANFRMKRKDVSTEGDDPSLGNGIAFCSKVQEYMEHLDKNWGLEQEKSTCVAHDAVNEPNRETYGTAASGIGTVDCARHNMKRPNGVGDLQKGERYINMDYMVWKSLEYYDEVLQLFISYDIVCQWFKNVWIRLAKYSPELQERGVRRFYTWLIPTFHLPAHIEDCNVLFSFNLTPFVGQTDGEAPERGWAHINGFATSTSGSAALLVGAGDGGLAATGVSGNTALEFVLVLVLCGTDKQEASQFFQRRMCLPHAQLKLRGLRVQQCHTMSRHIWDRFLYPLEQRLAETDNLLVIPIVEGVVERIAPSARSHLLAEYRVARQALERLGPLLKETAWQQQLRVLMPDDVRPRPRATFSDPQRKAGYKRKRGQTREQVEEEKQRREADARPASWIWLSQLSENEESQGGMVEALRVEWAKTRARAHRWTEEVDLLEEEMRRVLQFLEWKAGWWTGLVGQREALVSDAVLNEGLTAYARRQSRTQLDLRARFQANRRDVPAYIQMGRDSVSAIPEEEEDGGEDEEDENDDAPVPEAPRDDYLGASLVDESLAY</sequence>
<dbReference type="AlphaFoldDB" id="A0AAV9ZJ81"/>
<feature type="compositionally biased region" description="Basic and acidic residues" evidence="1">
    <location>
        <begin position="430"/>
        <end position="443"/>
    </location>
</feature>
<evidence type="ECO:0000313" key="3">
    <source>
        <dbReference type="Proteomes" id="UP001362999"/>
    </source>
</evidence>
<protein>
    <recommendedName>
        <fullName evidence="4">CxC2-like cysteine cluster KDZ transposase-associated domain-containing protein</fullName>
    </recommendedName>
</protein>
<reference evidence="2 3" key="1">
    <citation type="journal article" date="2024" name="J Genomics">
        <title>Draft genome sequencing and assembly of Favolaschia claudopus CIRM-BRFM 2984 isolated from oak limbs.</title>
        <authorList>
            <person name="Navarro D."/>
            <person name="Drula E."/>
            <person name="Chaduli D."/>
            <person name="Cazenave R."/>
            <person name="Ahrendt S."/>
            <person name="Wang J."/>
            <person name="Lipzen A."/>
            <person name="Daum C."/>
            <person name="Barry K."/>
            <person name="Grigoriev I.V."/>
            <person name="Favel A."/>
            <person name="Rosso M.N."/>
            <person name="Martin F."/>
        </authorList>
    </citation>
    <scope>NUCLEOTIDE SEQUENCE [LARGE SCALE GENOMIC DNA]</scope>
    <source>
        <strain evidence="2 3">CIRM-BRFM 2984</strain>
    </source>
</reference>